<sequence>MGLETLPFDSYSMWRTCYPLTTMRLAHARRFGINAISGYTLSVWMGQSFAGIFQCVSLFFFLSCHISCIVSCLYGNTLPTIWTTTRAYASRRKGGLRCRCKRNGRHPSCKKSSKSRGRARRRVSRWLSCSATPISHNLLSSSHNSNGTTSNLFKQTVRWPSSYITDERRAMKSLSLADGLAQVKVPISV</sequence>
<reference evidence="2" key="1">
    <citation type="journal article" date="2017" name="Nat. Ecol. Evol.">
        <title>Genome expansion and lineage-specific genetic innovations in the forest pathogenic fungi Armillaria.</title>
        <authorList>
            <person name="Sipos G."/>
            <person name="Prasanna A.N."/>
            <person name="Walter M.C."/>
            <person name="O'Connor E."/>
            <person name="Balint B."/>
            <person name="Krizsan K."/>
            <person name="Kiss B."/>
            <person name="Hess J."/>
            <person name="Varga T."/>
            <person name="Slot J."/>
            <person name="Riley R."/>
            <person name="Boka B."/>
            <person name="Rigling D."/>
            <person name="Barry K."/>
            <person name="Lee J."/>
            <person name="Mihaltcheva S."/>
            <person name="LaButti K."/>
            <person name="Lipzen A."/>
            <person name="Waldron R."/>
            <person name="Moloney N.M."/>
            <person name="Sperisen C."/>
            <person name="Kredics L."/>
            <person name="Vagvoelgyi C."/>
            <person name="Patrignani A."/>
            <person name="Fitzpatrick D."/>
            <person name="Nagy I."/>
            <person name="Doyle S."/>
            <person name="Anderson J.B."/>
            <person name="Grigoriev I.V."/>
            <person name="Gueldener U."/>
            <person name="Muensterkoetter M."/>
            <person name="Nagy L.G."/>
        </authorList>
    </citation>
    <scope>NUCLEOTIDE SEQUENCE [LARGE SCALE GENOMIC DNA]</scope>
    <source>
        <strain evidence="2">Ar21-2</strain>
    </source>
</reference>
<evidence type="ECO:0000313" key="2">
    <source>
        <dbReference type="Proteomes" id="UP000217790"/>
    </source>
</evidence>
<proteinExistence type="predicted"/>
<dbReference type="EMBL" id="KZ293742">
    <property type="protein sequence ID" value="PBK80648.1"/>
    <property type="molecule type" value="Genomic_DNA"/>
</dbReference>
<dbReference type="Proteomes" id="UP000217790">
    <property type="component" value="Unassembled WGS sequence"/>
</dbReference>
<gene>
    <name evidence="1" type="ORF">ARMGADRAFT_827743</name>
</gene>
<evidence type="ECO:0000313" key="1">
    <source>
        <dbReference type="EMBL" id="PBK80648.1"/>
    </source>
</evidence>
<organism evidence="1 2">
    <name type="scientific">Armillaria gallica</name>
    <name type="common">Bulbous honey fungus</name>
    <name type="synonym">Armillaria bulbosa</name>
    <dbReference type="NCBI Taxonomy" id="47427"/>
    <lineage>
        <taxon>Eukaryota</taxon>
        <taxon>Fungi</taxon>
        <taxon>Dikarya</taxon>
        <taxon>Basidiomycota</taxon>
        <taxon>Agaricomycotina</taxon>
        <taxon>Agaricomycetes</taxon>
        <taxon>Agaricomycetidae</taxon>
        <taxon>Agaricales</taxon>
        <taxon>Marasmiineae</taxon>
        <taxon>Physalacriaceae</taxon>
        <taxon>Armillaria</taxon>
    </lineage>
</organism>
<accession>A0A2H3CQE7</accession>
<dbReference type="AlphaFoldDB" id="A0A2H3CQE7"/>
<dbReference type="InParanoid" id="A0A2H3CQE7"/>
<name>A0A2H3CQE7_ARMGA</name>
<keyword evidence="2" id="KW-1185">Reference proteome</keyword>
<protein>
    <submittedName>
        <fullName evidence="1">Uncharacterized protein</fullName>
    </submittedName>
</protein>